<dbReference type="AlphaFoldDB" id="F8F9K9"/>
<evidence type="ECO:0000313" key="2">
    <source>
        <dbReference type="Proteomes" id="UP000006620"/>
    </source>
</evidence>
<dbReference type="HOGENOM" id="CLU_3346755_0_0_9"/>
<evidence type="ECO:0000313" key="1">
    <source>
        <dbReference type="EMBL" id="AEI43698.1"/>
    </source>
</evidence>
<dbReference type="KEGG" id="pms:KNP414_05174"/>
<dbReference type="EMBL" id="CP002869">
    <property type="protein sequence ID" value="AEI43698.1"/>
    <property type="molecule type" value="Genomic_DNA"/>
</dbReference>
<reference evidence="1 2" key="2">
    <citation type="journal article" date="2013" name="Genome Announc.">
        <title>Genome Sequence of Growth-Improving Paenibacillus mucilaginosus Strain KNP414.</title>
        <authorList>
            <person name="Lu J.J."/>
            <person name="Wang J.F."/>
            <person name="Hu X.F."/>
        </authorList>
    </citation>
    <scope>NUCLEOTIDE SEQUENCE [LARGE SCALE GENOMIC DNA]</scope>
    <source>
        <strain evidence="1 2">KNP414</strain>
    </source>
</reference>
<dbReference type="Proteomes" id="UP000006620">
    <property type="component" value="Chromosome"/>
</dbReference>
<reference evidence="2" key="1">
    <citation type="submission" date="2011-06" db="EMBL/GenBank/DDBJ databases">
        <title>Complete genome sequence of Paenibacillus mucilaginosus KNP414.</title>
        <authorList>
            <person name="Wang J."/>
            <person name="Hu S."/>
            <person name="Hu X."/>
            <person name="Zhang B."/>
            <person name="Dong D."/>
            <person name="Zhang S."/>
            <person name="Zhao K."/>
            <person name="Wu D."/>
        </authorList>
    </citation>
    <scope>NUCLEOTIDE SEQUENCE [LARGE SCALE GENOMIC DNA]</scope>
    <source>
        <strain evidence="2">KNP414</strain>
    </source>
</reference>
<name>F8F9K9_PAEMK</name>
<accession>F8F9K9</accession>
<gene>
    <name evidence="1" type="ordered locus">KNP414_05174</name>
</gene>
<dbReference type="PATRIC" id="fig|1036673.3.peg.4787"/>
<organism evidence="1 2">
    <name type="scientific">Paenibacillus mucilaginosus (strain KNP414)</name>
    <dbReference type="NCBI Taxonomy" id="1036673"/>
    <lineage>
        <taxon>Bacteria</taxon>
        <taxon>Bacillati</taxon>
        <taxon>Bacillota</taxon>
        <taxon>Bacilli</taxon>
        <taxon>Bacillales</taxon>
        <taxon>Paenibacillaceae</taxon>
        <taxon>Paenibacillus</taxon>
    </lineage>
</organism>
<protein>
    <submittedName>
        <fullName evidence="1">Uncharacterized protein</fullName>
    </submittedName>
</protein>
<sequence>MLQFDLFHNITFLDVCLLDEGREAWSMIGSDQTETVS</sequence>
<proteinExistence type="predicted"/>